<sequence length="251" mass="29415">MVGCCVAALELIKHQSPFFWLLSHFELKTKTFPLQFSSLTYYFFTFSFPNFVFLESHEGAFLQLGKVLQCFQILRPPFFLEEKKRDRDTPVLLMFFPLCLKMGWVVYTFLWSARVLVWVGQLPNPREYSRTLQGRSFFLSILTERLILPVHLVSLIGNLIGCWYLDASNKGCFKWLNSRRVLRGMEPDKKLRFHAQSNVTDRFPSSTCTHTRRSPKRWGCWLLSLLRTLDHVPPGLFLQFSAVKRTAFGDR</sequence>
<comment type="caution">
    <text evidence="2">The sequence shown here is derived from an EMBL/GenBank/DDBJ whole genome shotgun (WGS) entry which is preliminary data.</text>
</comment>
<evidence type="ECO:0000313" key="3">
    <source>
        <dbReference type="Proteomes" id="UP000820818"/>
    </source>
</evidence>
<keyword evidence="3" id="KW-1185">Reference proteome</keyword>
<reference evidence="2 3" key="1">
    <citation type="submission" date="2022-05" db="EMBL/GenBank/DDBJ databases">
        <title>A multi-omics perspective on studying reproductive biology in Daphnia sinensis.</title>
        <authorList>
            <person name="Jia J."/>
        </authorList>
    </citation>
    <scope>NUCLEOTIDE SEQUENCE [LARGE SCALE GENOMIC DNA]</scope>
    <source>
        <strain evidence="2 3">WSL</strain>
    </source>
</reference>
<evidence type="ECO:0000256" key="1">
    <source>
        <dbReference type="SAM" id="Phobius"/>
    </source>
</evidence>
<keyword evidence="1" id="KW-0812">Transmembrane</keyword>
<feature type="transmembrane region" description="Helical" evidence="1">
    <location>
        <begin position="91"/>
        <end position="113"/>
    </location>
</feature>
<gene>
    <name evidence="2" type="ORF">GHT06_018115</name>
</gene>
<name>A0AAD5PUE0_9CRUS</name>
<dbReference type="EMBL" id="WJBH02000007">
    <property type="protein sequence ID" value="KAI9555600.1"/>
    <property type="molecule type" value="Genomic_DNA"/>
</dbReference>
<organism evidence="2 3">
    <name type="scientific">Daphnia sinensis</name>
    <dbReference type="NCBI Taxonomy" id="1820382"/>
    <lineage>
        <taxon>Eukaryota</taxon>
        <taxon>Metazoa</taxon>
        <taxon>Ecdysozoa</taxon>
        <taxon>Arthropoda</taxon>
        <taxon>Crustacea</taxon>
        <taxon>Branchiopoda</taxon>
        <taxon>Diplostraca</taxon>
        <taxon>Cladocera</taxon>
        <taxon>Anomopoda</taxon>
        <taxon>Daphniidae</taxon>
        <taxon>Daphnia</taxon>
        <taxon>Daphnia similis group</taxon>
    </lineage>
</organism>
<keyword evidence="1" id="KW-1133">Transmembrane helix</keyword>
<keyword evidence="1" id="KW-0472">Membrane</keyword>
<evidence type="ECO:0000313" key="2">
    <source>
        <dbReference type="EMBL" id="KAI9555600.1"/>
    </source>
</evidence>
<dbReference type="AlphaFoldDB" id="A0AAD5PUE0"/>
<protein>
    <submittedName>
        <fullName evidence="2">Uncharacterized protein</fullName>
    </submittedName>
</protein>
<accession>A0AAD5PUE0</accession>
<proteinExistence type="predicted"/>
<dbReference type="Proteomes" id="UP000820818">
    <property type="component" value="Linkage Group LG7"/>
</dbReference>
<feature type="transmembrane region" description="Helical" evidence="1">
    <location>
        <begin position="146"/>
        <end position="165"/>
    </location>
</feature>